<dbReference type="Proteomes" id="UP000054172">
    <property type="component" value="Unassembled WGS sequence"/>
</dbReference>
<organism evidence="3 4">
    <name type="scientific">Candidatus [Bacteroides] periocalifornicus</name>
    <dbReference type="NCBI Taxonomy" id="1702214"/>
    <lineage>
        <taxon>Bacteria</taxon>
        <taxon>Pseudomonadati</taxon>
        <taxon>Bacteroidota</taxon>
    </lineage>
</organism>
<reference evidence="3" key="1">
    <citation type="submission" date="2015-08" db="EMBL/GenBank/DDBJ databases">
        <title>Candidatus Bacteriodes Periocalifornicus.</title>
        <authorList>
            <person name="McLean J.S."/>
            <person name="Kelley S."/>
        </authorList>
    </citation>
    <scope>NUCLEOTIDE SEQUENCE [LARGE SCALE GENOMIC DNA]</scope>
    <source>
        <strain evidence="3">12B</strain>
    </source>
</reference>
<dbReference type="InterPro" id="IPR016097">
    <property type="entry name" value="DUF695"/>
</dbReference>
<dbReference type="Pfam" id="PF05117">
    <property type="entry name" value="DUF695"/>
    <property type="match status" value="1"/>
</dbReference>
<protein>
    <recommendedName>
        <fullName evidence="5">DUF695 domain-containing protein</fullName>
    </recommendedName>
</protein>
<dbReference type="InterPro" id="IPR036701">
    <property type="entry name" value="RraB-like_sf"/>
</dbReference>
<dbReference type="Gene3D" id="3.30.70.970">
    <property type="entry name" value="RraB-like"/>
    <property type="match status" value="1"/>
</dbReference>
<feature type="domain" description="Regulator of ribonuclease activity B" evidence="2">
    <location>
        <begin position="149"/>
        <end position="246"/>
    </location>
</feature>
<sequence>MNTLKGLYPDYEPNIAFYNAEVEDEPACVMVDLNLEEYAPVEGYEYICVVKVLAPEGASINGDKIGRLDEKLTEHLAEAYGAVWAGSLNWDDEVHIFYYLTEEIDQREILQFPPVKAAKYDCIVEIAPEPEWDTYLALLYPDDYGRLEIENRELLGEAQGEGDDFSRARLVTHSSYFDRQEDLKAFCTEVERLGFRIVELEDTPDVDADFPYGVEYAKVHTLLDIPKITQELLELTLAHNGYYDGWLNTSDADIDDL</sequence>
<comment type="caution">
    <text evidence="3">The sequence shown here is derived from an EMBL/GenBank/DDBJ whole genome shotgun (WGS) entry which is preliminary data.</text>
</comment>
<gene>
    <name evidence="3" type="ORF">AL399_01585</name>
</gene>
<dbReference type="Pfam" id="PF06877">
    <property type="entry name" value="RraB"/>
    <property type="match status" value="1"/>
</dbReference>
<dbReference type="SUPFAM" id="SSF89946">
    <property type="entry name" value="Hypothetical protein VC0424"/>
    <property type="match status" value="1"/>
</dbReference>
<dbReference type="InterPro" id="IPR009671">
    <property type="entry name" value="RraB_dom"/>
</dbReference>
<evidence type="ECO:0000259" key="1">
    <source>
        <dbReference type="Pfam" id="PF05117"/>
    </source>
</evidence>
<keyword evidence="4" id="KW-1185">Reference proteome</keyword>
<evidence type="ECO:0008006" key="5">
    <source>
        <dbReference type="Google" id="ProtNLM"/>
    </source>
</evidence>
<evidence type="ECO:0000259" key="2">
    <source>
        <dbReference type="Pfam" id="PF06877"/>
    </source>
</evidence>
<evidence type="ECO:0000313" key="4">
    <source>
        <dbReference type="Proteomes" id="UP000054172"/>
    </source>
</evidence>
<evidence type="ECO:0000313" key="3">
    <source>
        <dbReference type="EMBL" id="KQM09483.1"/>
    </source>
</evidence>
<dbReference type="EMBL" id="LIIK01000004">
    <property type="protein sequence ID" value="KQM09483.1"/>
    <property type="molecule type" value="Genomic_DNA"/>
</dbReference>
<feature type="domain" description="DUF695" evidence="1">
    <location>
        <begin position="17"/>
        <end position="140"/>
    </location>
</feature>
<accession>A0A0Q4B927</accession>
<name>A0A0Q4B927_9BACT</name>
<dbReference type="PATRIC" id="fig|1702214.3.peg.1913"/>
<dbReference type="AlphaFoldDB" id="A0A0Q4B927"/>
<proteinExistence type="predicted"/>